<proteinExistence type="predicted"/>
<gene>
    <name evidence="1" type="ORF">PXEA_LOCUS25616</name>
</gene>
<name>A0A448XAE3_9PLAT</name>
<keyword evidence="2" id="KW-1185">Reference proteome</keyword>
<evidence type="ECO:0000313" key="1">
    <source>
        <dbReference type="EMBL" id="VEL32176.1"/>
    </source>
</evidence>
<organism evidence="1 2">
    <name type="scientific">Protopolystoma xenopodis</name>
    <dbReference type="NCBI Taxonomy" id="117903"/>
    <lineage>
        <taxon>Eukaryota</taxon>
        <taxon>Metazoa</taxon>
        <taxon>Spiralia</taxon>
        <taxon>Lophotrochozoa</taxon>
        <taxon>Platyhelminthes</taxon>
        <taxon>Monogenea</taxon>
        <taxon>Polyopisthocotylea</taxon>
        <taxon>Polystomatidea</taxon>
        <taxon>Polystomatidae</taxon>
        <taxon>Protopolystoma</taxon>
    </lineage>
</organism>
<dbReference type="EMBL" id="CAAALY010131123">
    <property type="protein sequence ID" value="VEL32176.1"/>
    <property type="molecule type" value="Genomic_DNA"/>
</dbReference>
<dbReference type="Proteomes" id="UP000784294">
    <property type="component" value="Unassembled WGS sequence"/>
</dbReference>
<reference evidence="1" key="1">
    <citation type="submission" date="2018-11" db="EMBL/GenBank/DDBJ databases">
        <authorList>
            <consortium name="Pathogen Informatics"/>
        </authorList>
    </citation>
    <scope>NUCLEOTIDE SEQUENCE</scope>
</reference>
<protein>
    <submittedName>
        <fullName evidence="1">Uncharacterized protein</fullName>
    </submittedName>
</protein>
<comment type="caution">
    <text evidence="1">The sequence shown here is derived from an EMBL/GenBank/DDBJ whole genome shotgun (WGS) entry which is preliminary data.</text>
</comment>
<dbReference type="AlphaFoldDB" id="A0A448XAE3"/>
<sequence length="214" mass="24088">MIILFGVIVLGFRRWRHKHHNEFKQDVLLGWFNCHKSANYSGREVNFRDAYGDGGKDDHLGSGLANKLLDSRIKGRFIKESQKRRIVVLRKPNVLYPKHPTALGPANDTNVIRSEAVETAFPVAPNDTSQHLQASVPPSRQFANLRVLRHPSSPDPLTFSFPTTSSPANSISAHSCIATYTLREARTLQAQKFDKGPCTTESKAEQSFHMKFCF</sequence>
<accession>A0A448XAE3</accession>
<evidence type="ECO:0000313" key="2">
    <source>
        <dbReference type="Proteomes" id="UP000784294"/>
    </source>
</evidence>